<dbReference type="Proteomes" id="UP000094819">
    <property type="component" value="Unassembled WGS sequence"/>
</dbReference>
<dbReference type="RefSeq" id="XP_019028396.1">
    <property type="nucleotide sequence ID" value="XM_019179628.1"/>
</dbReference>
<dbReference type="GO" id="GO:0005737">
    <property type="term" value="C:cytoplasm"/>
    <property type="evidence" value="ECO:0007669"/>
    <property type="project" value="TreeGrafter"/>
</dbReference>
<sequence length="326" mass="35170">MTIRILTLCGFTQNAYIYSKQVGAVRKACKNTEFVFVDPPIVVEKADLPWVNESNLDQFGSSASMDAENQTAETTPRAWWINADNWKTYKGFDDSVKFLHDYMVEHGPFDGVVGFSQGAGMAALLAALAGIEKPGINPLFPAHENIPRLKFAIFIGGFLPGYEPKCESHDFSNYFPLPASLPTLHISGKNDTLIVPERSQILASRCENARFELHDGGHYTPSKASWRHFLNAYINSFAPGGANGDLPDIDSYGPNGANAPASGGGKGSKSGSNTPTPKTPKQPKQPKEAKPVEGAKVGEATEKEVKEVKGDGKVAEIEEKAAGLSL</sequence>
<organism evidence="4 5">
    <name type="scientific">Cryptococcus wingfieldii CBS 7118</name>
    <dbReference type="NCBI Taxonomy" id="1295528"/>
    <lineage>
        <taxon>Eukaryota</taxon>
        <taxon>Fungi</taxon>
        <taxon>Dikarya</taxon>
        <taxon>Basidiomycota</taxon>
        <taxon>Agaricomycotina</taxon>
        <taxon>Tremellomycetes</taxon>
        <taxon>Tremellales</taxon>
        <taxon>Cryptococcaceae</taxon>
        <taxon>Cryptococcus</taxon>
    </lineage>
</organism>
<dbReference type="OrthoDB" id="2094269at2759"/>
<dbReference type="Pfam" id="PF03959">
    <property type="entry name" value="FSH1"/>
    <property type="match status" value="1"/>
</dbReference>
<proteinExistence type="predicted"/>
<feature type="domain" description="Serine hydrolase" evidence="3">
    <location>
        <begin position="3"/>
        <end position="228"/>
    </location>
</feature>
<feature type="compositionally biased region" description="Basic and acidic residues" evidence="2">
    <location>
        <begin position="299"/>
        <end position="326"/>
    </location>
</feature>
<dbReference type="InterPro" id="IPR005645">
    <property type="entry name" value="FSH-like_dom"/>
</dbReference>
<gene>
    <name evidence="4" type="ORF">L198_07638</name>
</gene>
<evidence type="ECO:0000313" key="5">
    <source>
        <dbReference type="Proteomes" id="UP000094819"/>
    </source>
</evidence>
<evidence type="ECO:0000259" key="3">
    <source>
        <dbReference type="Pfam" id="PF03959"/>
    </source>
</evidence>
<evidence type="ECO:0000256" key="1">
    <source>
        <dbReference type="ARBA" id="ARBA00022801"/>
    </source>
</evidence>
<evidence type="ECO:0000256" key="2">
    <source>
        <dbReference type="SAM" id="MobiDB-lite"/>
    </source>
</evidence>
<dbReference type="SUPFAM" id="SSF53474">
    <property type="entry name" value="alpha/beta-Hydrolases"/>
    <property type="match status" value="1"/>
</dbReference>
<evidence type="ECO:0000313" key="4">
    <source>
        <dbReference type="EMBL" id="ODN83941.1"/>
    </source>
</evidence>
<feature type="region of interest" description="Disordered" evidence="2">
    <location>
        <begin position="248"/>
        <end position="326"/>
    </location>
</feature>
<reference evidence="4 5" key="1">
    <citation type="submission" date="2016-06" db="EMBL/GenBank/DDBJ databases">
        <title>Evolution of pathogenesis and genome organization in the Tremellales.</title>
        <authorList>
            <person name="Cuomo C."/>
            <person name="Litvintseva A."/>
            <person name="Heitman J."/>
            <person name="Chen Y."/>
            <person name="Sun S."/>
            <person name="Springer D."/>
            <person name="Dromer F."/>
            <person name="Young S."/>
            <person name="Zeng Q."/>
            <person name="Chapman S."/>
            <person name="Gujja S."/>
            <person name="Saif S."/>
            <person name="Birren B."/>
        </authorList>
    </citation>
    <scope>NUCLEOTIDE SEQUENCE [LARGE SCALE GENOMIC DNA]</scope>
    <source>
        <strain evidence="4 5">CBS 7118</strain>
    </source>
</reference>
<dbReference type="PANTHER" id="PTHR48070:SF6">
    <property type="entry name" value="ESTERASE OVCA2"/>
    <property type="match status" value="1"/>
</dbReference>
<keyword evidence="5" id="KW-1185">Reference proteome</keyword>
<dbReference type="EMBL" id="AWGH01000038">
    <property type="protein sequence ID" value="ODN83941.1"/>
    <property type="molecule type" value="Genomic_DNA"/>
</dbReference>
<dbReference type="GO" id="GO:0016787">
    <property type="term" value="F:hydrolase activity"/>
    <property type="evidence" value="ECO:0007669"/>
    <property type="project" value="UniProtKB-KW"/>
</dbReference>
<dbReference type="AlphaFoldDB" id="A0A1E3I7Z7"/>
<dbReference type="PANTHER" id="PTHR48070">
    <property type="entry name" value="ESTERASE OVCA2"/>
    <property type="match status" value="1"/>
</dbReference>
<dbReference type="InterPro" id="IPR050593">
    <property type="entry name" value="LovG"/>
</dbReference>
<comment type="caution">
    <text evidence="4">The sequence shown here is derived from an EMBL/GenBank/DDBJ whole genome shotgun (WGS) entry which is preliminary data.</text>
</comment>
<accession>A0A1E3I7Z7</accession>
<protein>
    <recommendedName>
        <fullName evidence="3">Serine hydrolase domain-containing protein</fullName>
    </recommendedName>
</protein>
<name>A0A1E3I7Z7_9TREE</name>
<dbReference type="GO" id="GO:0005634">
    <property type="term" value="C:nucleus"/>
    <property type="evidence" value="ECO:0007669"/>
    <property type="project" value="TreeGrafter"/>
</dbReference>
<dbReference type="Gene3D" id="3.40.50.1820">
    <property type="entry name" value="alpha/beta hydrolase"/>
    <property type="match status" value="1"/>
</dbReference>
<keyword evidence="1" id="KW-0378">Hydrolase</keyword>
<dbReference type="GeneID" id="30196849"/>
<dbReference type="InterPro" id="IPR029058">
    <property type="entry name" value="AB_hydrolase_fold"/>
</dbReference>